<protein>
    <recommendedName>
        <fullName evidence="6">Major facilitator superfamily (MFS) profile domain-containing protein</fullName>
    </recommendedName>
</protein>
<feature type="transmembrane region" description="Helical" evidence="3">
    <location>
        <begin position="101"/>
        <end position="118"/>
    </location>
</feature>
<dbReference type="EMBL" id="KN824304">
    <property type="protein sequence ID" value="KIM26728.1"/>
    <property type="molecule type" value="Genomic_DNA"/>
</dbReference>
<reference evidence="5" key="2">
    <citation type="submission" date="2015-01" db="EMBL/GenBank/DDBJ databases">
        <title>Evolutionary Origins and Diversification of the Mycorrhizal Mutualists.</title>
        <authorList>
            <consortium name="DOE Joint Genome Institute"/>
            <consortium name="Mycorrhizal Genomics Consortium"/>
            <person name="Kohler A."/>
            <person name="Kuo A."/>
            <person name="Nagy L.G."/>
            <person name="Floudas D."/>
            <person name="Copeland A."/>
            <person name="Barry K.W."/>
            <person name="Cichocki N."/>
            <person name="Veneault-Fourrey C."/>
            <person name="LaButti K."/>
            <person name="Lindquist E.A."/>
            <person name="Lipzen A."/>
            <person name="Lundell T."/>
            <person name="Morin E."/>
            <person name="Murat C."/>
            <person name="Riley R."/>
            <person name="Ohm R."/>
            <person name="Sun H."/>
            <person name="Tunlid A."/>
            <person name="Henrissat B."/>
            <person name="Grigoriev I.V."/>
            <person name="Hibbett D.S."/>
            <person name="Martin F."/>
        </authorList>
    </citation>
    <scope>NUCLEOTIDE SEQUENCE [LARGE SCALE GENOMIC DNA]</scope>
    <source>
        <strain evidence="5">MAFF 305830</strain>
    </source>
</reference>
<dbReference type="Pfam" id="PF07690">
    <property type="entry name" value="MFS_1"/>
    <property type="match status" value="1"/>
</dbReference>
<feature type="transmembrane region" description="Helical" evidence="3">
    <location>
        <begin position="294"/>
        <end position="316"/>
    </location>
</feature>
<dbReference type="AlphaFoldDB" id="A0A0C2WK58"/>
<dbReference type="GO" id="GO:0022857">
    <property type="term" value="F:transmembrane transporter activity"/>
    <property type="evidence" value="ECO:0007669"/>
    <property type="project" value="InterPro"/>
</dbReference>
<dbReference type="PANTHER" id="PTHR11360">
    <property type="entry name" value="MONOCARBOXYLATE TRANSPORTER"/>
    <property type="match status" value="1"/>
</dbReference>
<evidence type="ECO:0008006" key="6">
    <source>
        <dbReference type="Google" id="ProtNLM"/>
    </source>
</evidence>
<proteinExistence type="inferred from homology"/>
<evidence type="ECO:0000256" key="2">
    <source>
        <dbReference type="ARBA" id="ARBA00006727"/>
    </source>
</evidence>
<dbReference type="SUPFAM" id="SSF103473">
    <property type="entry name" value="MFS general substrate transporter"/>
    <property type="match status" value="1"/>
</dbReference>
<name>A0A0C2WK58_SERVB</name>
<dbReference type="InterPro" id="IPR036259">
    <property type="entry name" value="MFS_trans_sf"/>
</dbReference>
<feature type="transmembrane region" description="Helical" evidence="3">
    <location>
        <begin position="205"/>
        <end position="228"/>
    </location>
</feature>
<evidence type="ECO:0000313" key="5">
    <source>
        <dbReference type="Proteomes" id="UP000054097"/>
    </source>
</evidence>
<sequence length="408" mass="43809">MCSSTTVKLDGLHPADYPIQRGQGIGAWSFLAAAFLVETIVWGFPNAYGDLLDAYFKEPALASQPSAQFLLPMIGTLTSGIMYCSAPLLKYLVYRYPHQRRAVMWAGAAISWASLLGASYANQVAVLLLCEGVLYAIGGGNLLDRFGTSGTLRVLAIVFAVLLLPALPFIRGRLPQAHITNAAPRRTGSGEAVTLGWMRNTGFRFLMLINTLQAFGYFVPIVWLPTFASDLNISVTNSSLTLALLNGASVVGRLITGTLSDHLDPWILALSSLMGACLTIFILWGLLRCSLSGIIAFGLVYGSIAGGWSSMWASFIRQVAKEDPQLFTTMTGYLMLSRGIGNVLSTPISTAFSKPNTGSVTPLKLGFDVGNGKIENIIIYAGTCFAGAVIIAGMGWGWDRARSSQRRN</sequence>
<feature type="transmembrane region" description="Helical" evidence="3">
    <location>
        <begin position="27"/>
        <end position="49"/>
    </location>
</feature>
<dbReference type="Proteomes" id="UP000054097">
    <property type="component" value="Unassembled WGS sequence"/>
</dbReference>
<feature type="transmembrane region" description="Helical" evidence="3">
    <location>
        <begin position="266"/>
        <end position="287"/>
    </location>
</feature>
<keyword evidence="5" id="KW-1185">Reference proteome</keyword>
<dbReference type="InterPro" id="IPR011701">
    <property type="entry name" value="MFS"/>
</dbReference>
<reference evidence="4 5" key="1">
    <citation type="submission" date="2014-04" db="EMBL/GenBank/DDBJ databases">
        <authorList>
            <consortium name="DOE Joint Genome Institute"/>
            <person name="Kuo A."/>
            <person name="Zuccaro A."/>
            <person name="Kohler A."/>
            <person name="Nagy L.G."/>
            <person name="Floudas D."/>
            <person name="Copeland A."/>
            <person name="Barry K.W."/>
            <person name="Cichocki N."/>
            <person name="Veneault-Fourrey C."/>
            <person name="LaButti K."/>
            <person name="Lindquist E.A."/>
            <person name="Lipzen A."/>
            <person name="Lundell T."/>
            <person name="Morin E."/>
            <person name="Murat C."/>
            <person name="Sun H."/>
            <person name="Tunlid A."/>
            <person name="Henrissat B."/>
            <person name="Grigoriev I.V."/>
            <person name="Hibbett D.S."/>
            <person name="Martin F."/>
            <person name="Nordberg H.P."/>
            <person name="Cantor M.N."/>
            <person name="Hua S.X."/>
        </authorList>
    </citation>
    <scope>NUCLEOTIDE SEQUENCE [LARGE SCALE GENOMIC DNA]</scope>
    <source>
        <strain evidence="4 5">MAFF 305830</strain>
    </source>
</reference>
<dbReference type="InterPro" id="IPR050327">
    <property type="entry name" value="Proton-linked_MCT"/>
</dbReference>
<evidence type="ECO:0000256" key="3">
    <source>
        <dbReference type="SAM" id="Phobius"/>
    </source>
</evidence>
<comment type="subcellular location">
    <subcellularLocation>
        <location evidence="1">Membrane</location>
        <topology evidence="1">Multi-pass membrane protein</topology>
    </subcellularLocation>
</comment>
<accession>A0A0C2WK58</accession>
<organism evidence="4 5">
    <name type="scientific">Serendipita vermifera MAFF 305830</name>
    <dbReference type="NCBI Taxonomy" id="933852"/>
    <lineage>
        <taxon>Eukaryota</taxon>
        <taxon>Fungi</taxon>
        <taxon>Dikarya</taxon>
        <taxon>Basidiomycota</taxon>
        <taxon>Agaricomycotina</taxon>
        <taxon>Agaricomycetes</taxon>
        <taxon>Sebacinales</taxon>
        <taxon>Serendipitaceae</taxon>
        <taxon>Serendipita</taxon>
    </lineage>
</organism>
<dbReference type="HOGENOM" id="CLU_001265_1_2_1"/>
<dbReference type="GO" id="GO:0016020">
    <property type="term" value="C:membrane"/>
    <property type="evidence" value="ECO:0007669"/>
    <property type="project" value="UniProtKB-SubCell"/>
</dbReference>
<keyword evidence="3" id="KW-0812">Transmembrane</keyword>
<dbReference type="STRING" id="933852.A0A0C2WK58"/>
<dbReference type="OrthoDB" id="2213137at2759"/>
<keyword evidence="3" id="KW-1133">Transmembrane helix</keyword>
<dbReference type="PANTHER" id="PTHR11360:SF287">
    <property type="entry name" value="MFS MONOCARBOXYLATE TRANSPORTER"/>
    <property type="match status" value="1"/>
</dbReference>
<keyword evidence="3" id="KW-0472">Membrane</keyword>
<feature type="transmembrane region" description="Helical" evidence="3">
    <location>
        <begin position="377"/>
        <end position="398"/>
    </location>
</feature>
<gene>
    <name evidence="4" type="ORF">M408DRAFT_25198</name>
</gene>
<evidence type="ECO:0000313" key="4">
    <source>
        <dbReference type="EMBL" id="KIM26728.1"/>
    </source>
</evidence>
<dbReference type="Gene3D" id="1.20.1250.20">
    <property type="entry name" value="MFS general substrate transporter like domains"/>
    <property type="match status" value="1"/>
</dbReference>
<evidence type="ECO:0000256" key="1">
    <source>
        <dbReference type="ARBA" id="ARBA00004141"/>
    </source>
</evidence>
<comment type="similarity">
    <text evidence="2">Belongs to the major facilitator superfamily. Monocarboxylate porter (TC 2.A.1.13) family.</text>
</comment>
<feature type="transmembrane region" description="Helical" evidence="3">
    <location>
        <begin position="150"/>
        <end position="170"/>
    </location>
</feature>
<feature type="transmembrane region" description="Helical" evidence="3">
    <location>
        <begin position="69"/>
        <end position="89"/>
    </location>
</feature>